<feature type="region of interest" description="Disordered" evidence="1">
    <location>
        <begin position="1"/>
        <end position="22"/>
    </location>
</feature>
<sequence length="22" mass="2607">MAKIYMSLNNKSEVTSHETMYE</sequence>
<evidence type="ECO:0000256" key="1">
    <source>
        <dbReference type="SAM" id="MobiDB-lite"/>
    </source>
</evidence>
<evidence type="ECO:0000313" key="2">
    <source>
        <dbReference type="EMBL" id="JAD22403.1"/>
    </source>
</evidence>
<dbReference type="EMBL" id="GBRH01275492">
    <property type="protein sequence ID" value="JAD22403.1"/>
    <property type="molecule type" value="Transcribed_RNA"/>
</dbReference>
<dbReference type="AlphaFoldDB" id="A0A0A8YAI8"/>
<reference evidence="2" key="1">
    <citation type="submission" date="2014-09" db="EMBL/GenBank/DDBJ databases">
        <authorList>
            <person name="Magalhaes I.L.F."/>
            <person name="Oliveira U."/>
            <person name="Santos F.R."/>
            <person name="Vidigal T.H.D.A."/>
            <person name="Brescovit A.D."/>
            <person name="Santos A.J."/>
        </authorList>
    </citation>
    <scope>NUCLEOTIDE SEQUENCE</scope>
    <source>
        <tissue evidence="2">Shoot tissue taken approximately 20 cm above the soil surface</tissue>
    </source>
</reference>
<protein>
    <submittedName>
        <fullName evidence="2">Uncharacterized protein</fullName>
    </submittedName>
</protein>
<name>A0A0A8YAI8_ARUDO</name>
<proteinExistence type="predicted"/>
<organism evidence="2">
    <name type="scientific">Arundo donax</name>
    <name type="common">Giant reed</name>
    <name type="synonym">Donax arundinaceus</name>
    <dbReference type="NCBI Taxonomy" id="35708"/>
    <lineage>
        <taxon>Eukaryota</taxon>
        <taxon>Viridiplantae</taxon>
        <taxon>Streptophyta</taxon>
        <taxon>Embryophyta</taxon>
        <taxon>Tracheophyta</taxon>
        <taxon>Spermatophyta</taxon>
        <taxon>Magnoliopsida</taxon>
        <taxon>Liliopsida</taxon>
        <taxon>Poales</taxon>
        <taxon>Poaceae</taxon>
        <taxon>PACMAD clade</taxon>
        <taxon>Arundinoideae</taxon>
        <taxon>Arundineae</taxon>
        <taxon>Arundo</taxon>
    </lineage>
</organism>
<accession>A0A0A8YAI8</accession>
<reference evidence="2" key="2">
    <citation type="journal article" date="2015" name="Data Brief">
        <title>Shoot transcriptome of the giant reed, Arundo donax.</title>
        <authorList>
            <person name="Barrero R.A."/>
            <person name="Guerrero F.D."/>
            <person name="Moolhuijzen P."/>
            <person name="Goolsby J.A."/>
            <person name="Tidwell J."/>
            <person name="Bellgard S.E."/>
            <person name="Bellgard M.I."/>
        </authorList>
    </citation>
    <scope>NUCLEOTIDE SEQUENCE</scope>
    <source>
        <tissue evidence="2">Shoot tissue taken approximately 20 cm above the soil surface</tissue>
    </source>
</reference>